<comment type="caution">
    <text evidence="3">The sequence shown here is derived from an EMBL/GenBank/DDBJ whole genome shotgun (WGS) entry which is preliminary data.</text>
</comment>
<dbReference type="SUPFAM" id="SSF47413">
    <property type="entry name" value="lambda repressor-like DNA-binding domains"/>
    <property type="match status" value="1"/>
</dbReference>
<evidence type="ECO:0000313" key="3">
    <source>
        <dbReference type="EMBL" id="MDT0321554.1"/>
    </source>
</evidence>
<evidence type="ECO:0000313" key="4">
    <source>
        <dbReference type="Proteomes" id="UP001183420"/>
    </source>
</evidence>
<dbReference type="InterPro" id="IPR010982">
    <property type="entry name" value="Lambda_DNA-bd_dom_sf"/>
</dbReference>
<feature type="region of interest" description="Disordered" evidence="1">
    <location>
        <begin position="1"/>
        <end position="40"/>
    </location>
</feature>
<dbReference type="Pfam" id="PF13560">
    <property type="entry name" value="HTH_31"/>
    <property type="match status" value="1"/>
</dbReference>
<reference evidence="4" key="1">
    <citation type="submission" date="2023-07" db="EMBL/GenBank/DDBJ databases">
        <title>30 novel species of actinomycetes from the DSMZ collection.</title>
        <authorList>
            <person name="Nouioui I."/>
        </authorList>
    </citation>
    <scope>NUCLEOTIDE SEQUENCE [LARGE SCALE GENOMIC DNA]</scope>
    <source>
        <strain evidence="4">DSM 44918</strain>
    </source>
</reference>
<protein>
    <submittedName>
        <fullName evidence="3">Helix-turn-helix transcriptional regulator</fullName>
    </submittedName>
</protein>
<proteinExistence type="predicted"/>
<keyword evidence="4" id="KW-1185">Reference proteome</keyword>
<name>A0ABU2LVF0_9ACTN</name>
<feature type="domain" description="DUF5753" evidence="2">
    <location>
        <begin position="120"/>
        <end position="296"/>
    </location>
</feature>
<dbReference type="InterPro" id="IPR043917">
    <property type="entry name" value="DUF5753"/>
</dbReference>
<gene>
    <name evidence="3" type="ORF">RNC47_24800</name>
</gene>
<evidence type="ECO:0000256" key="1">
    <source>
        <dbReference type="SAM" id="MobiDB-lite"/>
    </source>
</evidence>
<dbReference type="Proteomes" id="UP001183420">
    <property type="component" value="Unassembled WGS sequence"/>
</dbReference>
<feature type="compositionally biased region" description="Basic and acidic residues" evidence="1">
    <location>
        <begin position="1"/>
        <end position="19"/>
    </location>
</feature>
<dbReference type="CDD" id="cd00093">
    <property type="entry name" value="HTH_XRE"/>
    <property type="match status" value="1"/>
</dbReference>
<dbReference type="InterPro" id="IPR001387">
    <property type="entry name" value="Cro/C1-type_HTH"/>
</dbReference>
<dbReference type="Pfam" id="PF19054">
    <property type="entry name" value="DUF5753"/>
    <property type="match status" value="1"/>
</dbReference>
<dbReference type="RefSeq" id="WP_311601776.1">
    <property type="nucleotide sequence ID" value="NZ_JAVREM010000042.1"/>
</dbReference>
<feature type="compositionally biased region" description="Acidic residues" evidence="1">
    <location>
        <begin position="20"/>
        <end position="33"/>
    </location>
</feature>
<sequence>MTADEDGQRLDPELEREREPEEEQEEESEEQLDTGDPGPNVFKLVGALLKSLRQSAEMDRETFGARMGYSAHTIASVEQGRRRPPGPDFLDQADTVLRAGGLLKGAKKEVAKARLPAFFRGVAKLEETAVEYHSYQNQVVPGLLQTEDYARALYRMRRPALDDESIEEHVAARKIRQDILTRKPAPTMSFVIEEVVLHRPYGGRAILDGQRRRLLQVGQQRNMDIQIMPTDREEHAGDAGPLILLRAENEPMAVYVEAQDISALRTQPDVVRNISQQYETIRAQALNPRESMRYIEKLLGEQ</sequence>
<organism evidence="3 4">
    <name type="scientific">Streptomyces millisiae</name>
    <dbReference type="NCBI Taxonomy" id="3075542"/>
    <lineage>
        <taxon>Bacteria</taxon>
        <taxon>Bacillati</taxon>
        <taxon>Actinomycetota</taxon>
        <taxon>Actinomycetes</taxon>
        <taxon>Kitasatosporales</taxon>
        <taxon>Streptomycetaceae</taxon>
        <taxon>Streptomyces</taxon>
    </lineage>
</organism>
<dbReference type="EMBL" id="JAVREM010000042">
    <property type="protein sequence ID" value="MDT0321554.1"/>
    <property type="molecule type" value="Genomic_DNA"/>
</dbReference>
<dbReference type="Gene3D" id="1.10.260.40">
    <property type="entry name" value="lambda repressor-like DNA-binding domains"/>
    <property type="match status" value="1"/>
</dbReference>
<evidence type="ECO:0000259" key="2">
    <source>
        <dbReference type="Pfam" id="PF19054"/>
    </source>
</evidence>
<accession>A0ABU2LVF0</accession>